<feature type="domain" description="P/Homo B" evidence="15">
    <location>
        <begin position="744"/>
        <end position="862"/>
    </location>
</feature>
<keyword evidence="7" id="KW-0378">Hydrolase</keyword>
<dbReference type="Pfam" id="PF00246">
    <property type="entry name" value="Peptidase_M14"/>
    <property type="match status" value="1"/>
</dbReference>
<feature type="active site" description="Proton donor/acceptor" evidence="12">
    <location>
        <position position="428"/>
    </location>
</feature>
<dbReference type="PROSITE" id="PS51829">
    <property type="entry name" value="P_HOMO_B"/>
    <property type="match status" value="1"/>
</dbReference>
<keyword evidence="9" id="KW-0482">Metalloprotease</keyword>
<dbReference type="CDD" id="cd06226">
    <property type="entry name" value="M14_CPT_like"/>
    <property type="match status" value="1"/>
</dbReference>
<reference evidence="17 18" key="1">
    <citation type="submission" date="2018-04" db="EMBL/GenBank/DDBJ databases">
        <title>Thalassorhabdus spongiae gen. nov., sp. nov., isolated from a marine sponge in South-West Iceland.</title>
        <authorList>
            <person name="Knobloch S."/>
            <person name="Daussin A."/>
            <person name="Johannsson R."/>
            <person name="Marteinsson V.T."/>
        </authorList>
    </citation>
    <scope>NUCLEOTIDE SEQUENCE [LARGE SCALE GENOMIC DNA]</scope>
    <source>
        <strain evidence="17 18">Hp12</strain>
    </source>
</reference>
<evidence type="ECO:0000256" key="3">
    <source>
        <dbReference type="ARBA" id="ARBA00022645"/>
    </source>
</evidence>
<evidence type="ECO:0000256" key="13">
    <source>
        <dbReference type="SAM" id="MobiDB-lite"/>
    </source>
</evidence>
<evidence type="ECO:0000256" key="11">
    <source>
        <dbReference type="ARBA" id="ARBA00066554"/>
    </source>
</evidence>
<dbReference type="InterPro" id="IPR057247">
    <property type="entry name" value="CARBOXYPEPT_ZN_2"/>
</dbReference>
<dbReference type="PRINTS" id="PR00765">
    <property type="entry name" value="CRBOXYPTASEA"/>
</dbReference>
<comment type="catalytic activity">
    <reaction evidence="10">
        <text>Releases a C-terminal residue, which may be hydrophobic or positively charged.</text>
        <dbReference type="EC" id="3.4.17.18"/>
    </reaction>
</comment>
<dbReference type="GO" id="GO:0005615">
    <property type="term" value="C:extracellular space"/>
    <property type="evidence" value="ECO:0007669"/>
    <property type="project" value="TreeGrafter"/>
</dbReference>
<evidence type="ECO:0000259" key="15">
    <source>
        <dbReference type="PROSITE" id="PS51829"/>
    </source>
</evidence>
<feature type="signal peptide" evidence="14">
    <location>
        <begin position="1"/>
        <end position="35"/>
    </location>
</feature>
<evidence type="ECO:0000256" key="5">
    <source>
        <dbReference type="ARBA" id="ARBA00022723"/>
    </source>
</evidence>
<dbReference type="Pfam" id="PF20009">
    <property type="entry name" value="GEVED"/>
    <property type="match status" value="1"/>
</dbReference>
<evidence type="ECO:0000256" key="14">
    <source>
        <dbReference type="SAM" id="SignalP"/>
    </source>
</evidence>
<dbReference type="EC" id="3.4.17.18" evidence="11"/>
<dbReference type="GO" id="GO:0004252">
    <property type="term" value="F:serine-type endopeptidase activity"/>
    <property type="evidence" value="ECO:0007669"/>
    <property type="project" value="InterPro"/>
</dbReference>
<keyword evidence="5" id="KW-0479">Metal-binding</keyword>
<feature type="domain" description="Peptidase M14" evidence="16">
    <location>
        <begin position="150"/>
        <end position="458"/>
    </location>
</feature>
<dbReference type="PROSITE" id="PS52035">
    <property type="entry name" value="PEPTIDASE_M14"/>
    <property type="match status" value="1"/>
</dbReference>
<dbReference type="SUPFAM" id="SSF53187">
    <property type="entry name" value="Zn-dependent exopeptidases"/>
    <property type="match status" value="1"/>
</dbReference>
<keyword evidence="4" id="KW-0645">Protease</keyword>
<feature type="compositionally biased region" description="Polar residues" evidence="13">
    <location>
        <begin position="301"/>
        <end position="313"/>
    </location>
</feature>
<dbReference type="PANTHER" id="PTHR11705:SF119">
    <property type="entry name" value="OS02G0119300 PROTEIN"/>
    <property type="match status" value="1"/>
</dbReference>
<dbReference type="Gene3D" id="2.60.120.260">
    <property type="entry name" value="Galactose-binding domain-like"/>
    <property type="match status" value="1"/>
</dbReference>
<dbReference type="InterPro" id="IPR000834">
    <property type="entry name" value="Peptidase_M14"/>
</dbReference>
<dbReference type="Pfam" id="PF01483">
    <property type="entry name" value="P_proprotein"/>
    <property type="match status" value="1"/>
</dbReference>
<evidence type="ECO:0000256" key="1">
    <source>
        <dbReference type="ARBA" id="ARBA00001947"/>
    </source>
</evidence>
<dbReference type="InterPro" id="IPR045474">
    <property type="entry name" value="GEVED"/>
</dbReference>
<name>A0A2V1H5P6_9GAMM</name>
<dbReference type="InterPro" id="IPR002884">
    <property type="entry name" value="P_dom"/>
</dbReference>
<evidence type="ECO:0000256" key="6">
    <source>
        <dbReference type="ARBA" id="ARBA00022729"/>
    </source>
</evidence>
<comment type="similarity">
    <text evidence="2 12">Belongs to the peptidase M14 family.</text>
</comment>
<accession>A0A2V1H5P6</accession>
<dbReference type="PANTHER" id="PTHR11705">
    <property type="entry name" value="PROTEASE FAMILY M14 CARBOXYPEPTIDASE A,B"/>
    <property type="match status" value="1"/>
</dbReference>
<proteinExistence type="inferred from homology"/>
<dbReference type="AlphaFoldDB" id="A0A2V1H5P6"/>
<keyword evidence="3 17" id="KW-0121">Carboxypeptidase</keyword>
<evidence type="ECO:0000256" key="9">
    <source>
        <dbReference type="ARBA" id="ARBA00023049"/>
    </source>
</evidence>
<comment type="cofactor">
    <cofactor evidence="1">
        <name>Zn(2+)</name>
        <dbReference type="ChEBI" id="CHEBI:29105"/>
    </cofactor>
</comment>
<organism evidence="17 18">
    <name type="scientific">Pelagibaculum spongiae</name>
    <dbReference type="NCBI Taxonomy" id="2080658"/>
    <lineage>
        <taxon>Bacteria</taxon>
        <taxon>Pseudomonadati</taxon>
        <taxon>Pseudomonadota</taxon>
        <taxon>Gammaproteobacteria</taxon>
        <taxon>Oceanospirillales</taxon>
        <taxon>Pelagibaculum</taxon>
    </lineage>
</organism>
<dbReference type="SMART" id="SM00631">
    <property type="entry name" value="Zn_pept"/>
    <property type="match status" value="1"/>
</dbReference>
<dbReference type="InterPro" id="IPR008979">
    <property type="entry name" value="Galactose-bd-like_sf"/>
</dbReference>
<dbReference type="EMBL" id="QDDL01000001">
    <property type="protein sequence ID" value="PVZ72085.1"/>
    <property type="molecule type" value="Genomic_DNA"/>
</dbReference>
<dbReference type="GO" id="GO:0004181">
    <property type="term" value="F:metallocarboxypeptidase activity"/>
    <property type="evidence" value="ECO:0007669"/>
    <property type="project" value="InterPro"/>
</dbReference>
<keyword evidence="6 14" id="KW-0732">Signal</keyword>
<evidence type="ECO:0000313" key="17">
    <source>
        <dbReference type="EMBL" id="PVZ72085.1"/>
    </source>
</evidence>
<dbReference type="FunFam" id="3.40.630.10:FF:000084">
    <property type="entry name" value="Carboxypeptidase B2"/>
    <property type="match status" value="1"/>
</dbReference>
<dbReference type="PROSITE" id="PS00133">
    <property type="entry name" value="CARBOXYPEPT_ZN_2"/>
    <property type="match status" value="1"/>
</dbReference>
<feature type="region of interest" description="Disordered" evidence="13">
    <location>
        <begin position="301"/>
        <end position="326"/>
    </location>
</feature>
<dbReference type="OrthoDB" id="9811296at2"/>
<gene>
    <name evidence="17" type="ORF">DC094_03440</name>
</gene>
<evidence type="ECO:0000256" key="8">
    <source>
        <dbReference type="ARBA" id="ARBA00022833"/>
    </source>
</evidence>
<evidence type="ECO:0000313" key="18">
    <source>
        <dbReference type="Proteomes" id="UP000244906"/>
    </source>
</evidence>
<evidence type="ECO:0000259" key="16">
    <source>
        <dbReference type="PROSITE" id="PS52035"/>
    </source>
</evidence>
<dbReference type="Proteomes" id="UP000244906">
    <property type="component" value="Unassembled WGS sequence"/>
</dbReference>
<evidence type="ECO:0000256" key="2">
    <source>
        <dbReference type="ARBA" id="ARBA00005988"/>
    </source>
</evidence>
<keyword evidence="18" id="KW-1185">Reference proteome</keyword>
<evidence type="ECO:0000256" key="10">
    <source>
        <dbReference type="ARBA" id="ARBA00050859"/>
    </source>
</evidence>
<feature type="chain" id="PRO_5015993537" description="carboxypeptidase T" evidence="14">
    <location>
        <begin position="36"/>
        <end position="862"/>
    </location>
</feature>
<evidence type="ECO:0000256" key="4">
    <source>
        <dbReference type="ARBA" id="ARBA00022670"/>
    </source>
</evidence>
<evidence type="ECO:0000256" key="7">
    <source>
        <dbReference type="ARBA" id="ARBA00022801"/>
    </source>
</evidence>
<sequence>MLKKHSLCRIKPIASSILAILGISSSLLFSPLAQAENIQELIEQEVAQSDSIVKAVFPSQDIARKASITFHSQLLESHLEQGYLVMDLSPEDQQKLVQFGFSFTPAVAYIEQRNQRLGALALQQFNPLGSGNAPFAAINAVAQSIPGYSCYETVEESFAAAAQMESDYPNLASWIDVGDSWKKQQGLGGHDIRVLKLTNTQTSGDKPVLFINSAIHAREYTTAALTLDFARQLVEGYGENADITWVLDNHQVHIMLQTNPDGRKKAETGISWRKNTNQNFCSPTSNKRGVDLNRNFTHGWNSANGSSGSQCNDTYRGPTPASEPETQAIESYVRSLWPDRRGPNDNDAAPADTQGIHLDVHSYSELILWPWGHSNTPAPNGDALQALGRRFAWFNNYTPQQSIGLYPTDGTSDGVSYGELGVPAYTFELGTAFFQSCSVYQNTIKPKNLPALLYAAKVVRAPYITPSGPDVSNIALTNNAATGGVPAGSAVTVTAQITDTRFNQNNGTETTHNISAAEYYLDIPPWKSGATANALTATDGGFNQKTEVASATINTSGLSDGKHMVYLRAKDASGIWGPISASFLVIGEDTNPPAVEYCAAQGNNSNEEWISQVAIGSFNQSSNASGYSDFTEQNGGSVVSLAKGDHSVSLTPSFSGSSYNEGWKVWIDFNQDGDFDDAGETVFAAAPSKSAASGQITIPATANEGKTAMRVAMRYNQQPSSCGSFNYGEVEDYTVEITAGDSGGNNQLIYENQQSQSIPDQGSITSSINVAANAPLASSAEISVTLNHSYHGDLKINLSKGGQTLLVKNNDSNDGLSGNKTYSATLSTSQFSSFSGDWSLQVQDVYNQDTGSLQQWQIRLIP</sequence>
<dbReference type="SUPFAM" id="SSF49785">
    <property type="entry name" value="Galactose-binding domain-like"/>
    <property type="match status" value="1"/>
</dbReference>
<dbReference type="GO" id="GO:0008270">
    <property type="term" value="F:zinc ion binding"/>
    <property type="evidence" value="ECO:0007669"/>
    <property type="project" value="InterPro"/>
</dbReference>
<comment type="caution">
    <text evidence="17">The sequence shown here is derived from an EMBL/GenBank/DDBJ whole genome shotgun (WGS) entry which is preliminary data.</text>
</comment>
<dbReference type="RefSeq" id="WP_116685669.1">
    <property type="nucleotide sequence ID" value="NZ_CAWNYD010000001.1"/>
</dbReference>
<evidence type="ECO:0000256" key="12">
    <source>
        <dbReference type="PROSITE-ProRule" id="PRU01379"/>
    </source>
</evidence>
<dbReference type="GO" id="GO:0006508">
    <property type="term" value="P:proteolysis"/>
    <property type="evidence" value="ECO:0007669"/>
    <property type="project" value="UniProtKB-KW"/>
</dbReference>
<dbReference type="Gene3D" id="3.40.630.10">
    <property type="entry name" value="Zn peptidases"/>
    <property type="match status" value="1"/>
</dbReference>
<protein>
    <recommendedName>
        <fullName evidence="11">carboxypeptidase T</fullName>
        <ecNumber evidence="11">3.4.17.18</ecNumber>
    </recommendedName>
</protein>
<keyword evidence="8" id="KW-0862">Zinc</keyword>